<evidence type="ECO:0000313" key="2">
    <source>
        <dbReference type="EMBL" id="MBO2460932.1"/>
    </source>
</evidence>
<dbReference type="EMBL" id="JAGEPF010000015">
    <property type="protein sequence ID" value="MBO2460932.1"/>
    <property type="molecule type" value="Genomic_DNA"/>
</dbReference>
<dbReference type="PANTHER" id="PTHR43441">
    <property type="entry name" value="RIBOSOMAL-PROTEIN-SERINE ACETYLTRANSFERASE"/>
    <property type="match status" value="1"/>
</dbReference>
<reference evidence="2 3" key="1">
    <citation type="submission" date="2021-03" db="EMBL/GenBank/DDBJ databases">
        <title>Actinomadura violae sp. nov., isolated from lichen in Thailand.</title>
        <authorList>
            <person name="Kanchanasin P."/>
            <person name="Saeng-In P."/>
            <person name="Phongsopitanun W."/>
            <person name="Yuki M."/>
            <person name="Kudo T."/>
            <person name="Ohkuma M."/>
            <person name="Tanasupawat S."/>
        </authorList>
    </citation>
    <scope>NUCLEOTIDE SEQUENCE [LARGE SCALE GENOMIC DNA]</scope>
    <source>
        <strain evidence="2 3">LCR2-06</strain>
    </source>
</reference>
<evidence type="ECO:0000259" key="1">
    <source>
        <dbReference type="PROSITE" id="PS51186"/>
    </source>
</evidence>
<name>A0ABS3RW02_9ACTN</name>
<dbReference type="PROSITE" id="PS51186">
    <property type="entry name" value="GNAT"/>
    <property type="match status" value="1"/>
</dbReference>
<sequence>MDLDLGDGGLRLRTLDVADAALLVEATSTETGRSLWGDRPLGPHSLGDAQAALAAWDPAMPGQFSLGVLRGGRLLGAVGLIPERPGGIELAYWLRPEERGKGIASRAVLAATDWAHAELAVPRLWLEIRPGNEPSLRLAERVGYRFEQRIPRHCRTRTHHDPERDTWHDCLIWVHDGTQTTGADLG</sequence>
<keyword evidence="3" id="KW-1185">Reference proteome</keyword>
<dbReference type="InterPro" id="IPR016181">
    <property type="entry name" value="Acyl_CoA_acyltransferase"/>
</dbReference>
<dbReference type="Pfam" id="PF13302">
    <property type="entry name" value="Acetyltransf_3"/>
    <property type="match status" value="1"/>
</dbReference>
<comment type="caution">
    <text evidence="2">The sequence shown here is derived from an EMBL/GenBank/DDBJ whole genome shotgun (WGS) entry which is preliminary data.</text>
</comment>
<proteinExistence type="predicted"/>
<dbReference type="SUPFAM" id="SSF55729">
    <property type="entry name" value="Acyl-CoA N-acyltransferases (Nat)"/>
    <property type="match status" value="1"/>
</dbReference>
<dbReference type="RefSeq" id="WP_208244294.1">
    <property type="nucleotide sequence ID" value="NZ_JAGEPF010000015.1"/>
</dbReference>
<dbReference type="Gene3D" id="3.40.630.30">
    <property type="match status" value="1"/>
</dbReference>
<evidence type="ECO:0000313" key="3">
    <source>
        <dbReference type="Proteomes" id="UP000680206"/>
    </source>
</evidence>
<protein>
    <submittedName>
        <fullName evidence="2">GNAT family N-acetyltransferase</fullName>
    </submittedName>
</protein>
<dbReference type="PANTHER" id="PTHR43441:SF10">
    <property type="entry name" value="ACETYLTRANSFERASE"/>
    <property type="match status" value="1"/>
</dbReference>
<dbReference type="CDD" id="cd04301">
    <property type="entry name" value="NAT_SF"/>
    <property type="match status" value="1"/>
</dbReference>
<accession>A0ABS3RW02</accession>
<organism evidence="2 3">
    <name type="scientific">Actinomadura violacea</name>
    <dbReference type="NCBI Taxonomy" id="2819934"/>
    <lineage>
        <taxon>Bacteria</taxon>
        <taxon>Bacillati</taxon>
        <taxon>Actinomycetota</taxon>
        <taxon>Actinomycetes</taxon>
        <taxon>Streptosporangiales</taxon>
        <taxon>Thermomonosporaceae</taxon>
        <taxon>Actinomadura</taxon>
    </lineage>
</organism>
<dbReference type="InterPro" id="IPR051908">
    <property type="entry name" value="Ribosomal_N-acetyltransferase"/>
</dbReference>
<dbReference type="InterPro" id="IPR000182">
    <property type="entry name" value="GNAT_dom"/>
</dbReference>
<feature type="domain" description="N-acetyltransferase" evidence="1">
    <location>
        <begin position="10"/>
        <end position="168"/>
    </location>
</feature>
<gene>
    <name evidence="2" type="ORF">J4709_25430</name>
</gene>
<dbReference type="Proteomes" id="UP000680206">
    <property type="component" value="Unassembled WGS sequence"/>
</dbReference>